<accession>A0A1F6V2K8</accession>
<name>A0A1F6V2K8_9BACT</name>
<dbReference type="Proteomes" id="UP000178985">
    <property type="component" value="Unassembled WGS sequence"/>
</dbReference>
<evidence type="ECO:0000313" key="1">
    <source>
        <dbReference type="EMBL" id="OGI63913.1"/>
    </source>
</evidence>
<comment type="caution">
    <text evidence="1">The sequence shown here is derived from an EMBL/GenBank/DDBJ whole genome shotgun (WGS) entry which is preliminary data.</text>
</comment>
<organism evidence="1 2">
    <name type="scientific">Candidatus Nomurabacteria bacterium RIFCSPHIGHO2_01_FULL_40_20</name>
    <dbReference type="NCBI Taxonomy" id="1801738"/>
    <lineage>
        <taxon>Bacteria</taxon>
        <taxon>Candidatus Nomuraibacteriota</taxon>
    </lineage>
</organism>
<evidence type="ECO:0000313" key="2">
    <source>
        <dbReference type="Proteomes" id="UP000178985"/>
    </source>
</evidence>
<dbReference type="AlphaFoldDB" id="A0A1F6V2K8"/>
<gene>
    <name evidence="1" type="ORF">A2733_01610</name>
</gene>
<reference evidence="1 2" key="1">
    <citation type="journal article" date="2016" name="Nat. Commun.">
        <title>Thousands of microbial genomes shed light on interconnected biogeochemical processes in an aquifer system.</title>
        <authorList>
            <person name="Anantharaman K."/>
            <person name="Brown C.T."/>
            <person name="Hug L.A."/>
            <person name="Sharon I."/>
            <person name="Castelle C.J."/>
            <person name="Probst A.J."/>
            <person name="Thomas B.C."/>
            <person name="Singh A."/>
            <person name="Wilkins M.J."/>
            <person name="Karaoz U."/>
            <person name="Brodie E.L."/>
            <person name="Williams K.H."/>
            <person name="Hubbard S.S."/>
            <person name="Banfield J.F."/>
        </authorList>
    </citation>
    <scope>NUCLEOTIDE SEQUENCE [LARGE SCALE GENOMIC DNA]</scope>
</reference>
<protein>
    <submittedName>
        <fullName evidence="1">Uncharacterized protein</fullName>
    </submittedName>
</protein>
<sequence>MLGKSNQNEHSTNINKDDKPSFVYSIEKTKQLLSLLINRNLTLLNVDINNRSYKNGLFLNYGSAQDKLLFTIILANEKISEIKSGDKLGSFSDLLTKENILKAWGTIGIGETVMFDMKENKVIVSTLSKKDASEIPLDGEIKPSIDEAMDKLFKNNRIQDYRFSDIHMMEH</sequence>
<proteinExistence type="predicted"/>
<dbReference type="EMBL" id="MFTO01000011">
    <property type="protein sequence ID" value="OGI63913.1"/>
    <property type="molecule type" value="Genomic_DNA"/>
</dbReference>